<dbReference type="KEGG" id="psty:BFS30_17320"/>
<dbReference type="Proteomes" id="UP000094313">
    <property type="component" value="Chromosome"/>
</dbReference>
<accession>A0A1D7QJH0</accession>
<keyword evidence="3" id="KW-1185">Reference proteome</keyword>
<dbReference type="AlphaFoldDB" id="A0A1D7QJH0"/>
<dbReference type="RefSeq" id="WP_069380444.1">
    <property type="nucleotide sequence ID" value="NZ_CP017141.1"/>
</dbReference>
<dbReference type="EMBL" id="CP017141">
    <property type="protein sequence ID" value="AOM78780.1"/>
    <property type="molecule type" value="Genomic_DNA"/>
</dbReference>
<organism evidence="2 3">
    <name type="scientific">Pedobacter steynii</name>
    <dbReference type="NCBI Taxonomy" id="430522"/>
    <lineage>
        <taxon>Bacteria</taxon>
        <taxon>Pseudomonadati</taxon>
        <taxon>Bacteroidota</taxon>
        <taxon>Sphingobacteriia</taxon>
        <taxon>Sphingobacteriales</taxon>
        <taxon>Sphingobacteriaceae</taxon>
        <taxon>Pedobacter</taxon>
    </lineage>
</organism>
<gene>
    <name evidence="2" type="ORF">BFS30_17320</name>
</gene>
<evidence type="ECO:0000313" key="2">
    <source>
        <dbReference type="EMBL" id="AOM78780.1"/>
    </source>
</evidence>
<feature type="transmembrane region" description="Helical" evidence="1">
    <location>
        <begin position="49"/>
        <end position="66"/>
    </location>
</feature>
<protein>
    <submittedName>
        <fullName evidence="2">Uncharacterized protein</fullName>
    </submittedName>
</protein>
<evidence type="ECO:0000313" key="3">
    <source>
        <dbReference type="Proteomes" id="UP000094313"/>
    </source>
</evidence>
<feature type="transmembrane region" description="Helical" evidence="1">
    <location>
        <begin position="20"/>
        <end position="43"/>
    </location>
</feature>
<evidence type="ECO:0000256" key="1">
    <source>
        <dbReference type="SAM" id="Phobius"/>
    </source>
</evidence>
<name>A0A1D7QJH0_9SPHI</name>
<keyword evidence="1" id="KW-1133">Transmembrane helix</keyword>
<sequence>MNNYKYFEQEGNKFHLKTQFVFIGFIGGLFLLGGLALAFTKGATDKGNMWIGIGMAVLGAMALLRLTSKTTIDMQNNQILIKKNFISSEVAYSLDYFETFLVAKSVSLFGMTMNGAASMILNINGKEKNLMLNNSIFTVKPLNDMVVEALHIMKIED</sequence>
<dbReference type="OrthoDB" id="1251273at2"/>
<reference evidence="2 3" key="1">
    <citation type="submission" date="2016-08" db="EMBL/GenBank/DDBJ databases">
        <authorList>
            <person name="Seilhamer J.J."/>
        </authorList>
    </citation>
    <scope>NUCLEOTIDE SEQUENCE [LARGE SCALE GENOMIC DNA]</scope>
    <source>
        <strain evidence="2 3">DX4</strain>
    </source>
</reference>
<proteinExistence type="predicted"/>
<keyword evidence="1" id="KW-0472">Membrane</keyword>
<keyword evidence="1" id="KW-0812">Transmembrane</keyword>